<evidence type="ECO:0000256" key="1">
    <source>
        <dbReference type="SAM" id="MobiDB-lite"/>
    </source>
</evidence>
<accession>A0AAN8WV00</accession>
<dbReference type="AlphaFoldDB" id="A0AAN8WV00"/>
<comment type="caution">
    <text evidence="2">The sequence shown here is derived from an EMBL/GenBank/DDBJ whole genome shotgun (WGS) entry which is preliminary data.</text>
</comment>
<proteinExistence type="predicted"/>
<evidence type="ECO:0000313" key="2">
    <source>
        <dbReference type="EMBL" id="KAK7072811.1"/>
    </source>
</evidence>
<evidence type="ECO:0000313" key="3">
    <source>
        <dbReference type="Proteomes" id="UP001381693"/>
    </source>
</evidence>
<keyword evidence="3" id="KW-1185">Reference proteome</keyword>
<sequence length="82" mass="9279">MSQAFEEPPSNPYTSTPLVPEPHLSRTSIISKHYQSHCSRPTPLKNLHHIKALSFSLFQSYAFEEPPSSPSIIIPLVPEPRR</sequence>
<organism evidence="2 3">
    <name type="scientific">Halocaridina rubra</name>
    <name type="common">Hawaiian red shrimp</name>
    <dbReference type="NCBI Taxonomy" id="373956"/>
    <lineage>
        <taxon>Eukaryota</taxon>
        <taxon>Metazoa</taxon>
        <taxon>Ecdysozoa</taxon>
        <taxon>Arthropoda</taxon>
        <taxon>Crustacea</taxon>
        <taxon>Multicrustacea</taxon>
        <taxon>Malacostraca</taxon>
        <taxon>Eumalacostraca</taxon>
        <taxon>Eucarida</taxon>
        <taxon>Decapoda</taxon>
        <taxon>Pleocyemata</taxon>
        <taxon>Caridea</taxon>
        <taxon>Atyoidea</taxon>
        <taxon>Atyidae</taxon>
        <taxon>Halocaridina</taxon>
    </lineage>
</organism>
<dbReference type="Proteomes" id="UP001381693">
    <property type="component" value="Unassembled WGS sequence"/>
</dbReference>
<gene>
    <name evidence="2" type="ORF">SK128_028199</name>
</gene>
<name>A0AAN8WV00_HALRR</name>
<protein>
    <submittedName>
        <fullName evidence="2">Uncharacterized protein</fullName>
    </submittedName>
</protein>
<dbReference type="EMBL" id="JAXCGZ010013334">
    <property type="protein sequence ID" value="KAK7072811.1"/>
    <property type="molecule type" value="Genomic_DNA"/>
</dbReference>
<feature type="region of interest" description="Disordered" evidence="1">
    <location>
        <begin position="1"/>
        <end position="22"/>
    </location>
</feature>
<reference evidence="2 3" key="1">
    <citation type="submission" date="2023-11" db="EMBL/GenBank/DDBJ databases">
        <title>Halocaridina rubra genome assembly.</title>
        <authorList>
            <person name="Smith C."/>
        </authorList>
    </citation>
    <scope>NUCLEOTIDE SEQUENCE [LARGE SCALE GENOMIC DNA]</scope>
    <source>
        <strain evidence="2">EP-1</strain>
        <tissue evidence="2">Whole</tissue>
    </source>
</reference>